<dbReference type="GeneID" id="104772607"/>
<protein>
    <submittedName>
        <fullName evidence="4">VID27-like protein</fullName>
    </submittedName>
</protein>
<evidence type="ECO:0000256" key="2">
    <source>
        <dbReference type="SAM" id="MobiDB-lite"/>
    </source>
</evidence>
<gene>
    <name evidence="4" type="primary">LOC104772607</name>
</gene>
<keyword evidence="3" id="KW-1185">Reference proteome</keyword>
<evidence type="ECO:0000256" key="1">
    <source>
        <dbReference type="SAM" id="Coils"/>
    </source>
</evidence>
<dbReference type="RefSeq" id="XP_010495504.1">
    <property type="nucleotide sequence ID" value="XM_010497202.1"/>
</dbReference>
<keyword evidence="1" id="KW-0175">Coiled coil</keyword>
<organism evidence="3 4">
    <name type="scientific">Camelina sativa</name>
    <name type="common">False flax</name>
    <name type="synonym">Myagrum sativum</name>
    <dbReference type="NCBI Taxonomy" id="90675"/>
    <lineage>
        <taxon>Eukaryota</taxon>
        <taxon>Viridiplantae</taxon>
        <taxon>Streptophyta</taxon>
        <taxon>Embryophyta</taxon>
        <taxon>Tracheophyta</taxon>
        <taxon>Spermatophyta</taxon>
        <taxon>Magnoliopsida</taxon>
        <taxon>eudicotyledons</taxon>
        <taxon>Gunneridae</taxon>
        <taxon>Pentapetalae</taxon>
        <taxon>rosids</taxon>
        <taxon>malvids</taxon>
        <taxon>Brassicales</taxon>
        <taxon>Brassicaceae</taxon>
        <taxon>Camelineae</taxon>
        <taxon>Camelina</taxon>
    </lineage>
</organism>
<accession>A0ABM0Y4T5</accession>
<feature type="compositionally biased region" description="Basic and acidic residues" evidence="2">
    <location>
        <begin position="223"/>
        <end position="234"/>
    </location>
</feature>
<evidence type="ECO:0000313" key="3">
    <source>
        <dbReference type="Proteomes" id="UP000694864"/>
    </source>
</evidence>
<feature type="region of interest" description="Disordered" evidence="2">
    <location>
        <begin position="199"/>
        <end position="266"/>
    </location>
</feature>
<feature type="compositionally biased region" description="Acidic residues" evidence="2">
    <location>
        <begin position="235"/>
        <end position="246"/>
    </location>
</feature>
<evidence type="ECO:0000313" key="4">
    <source>
        <dbReference type="RefSeq" id="XP_010495504.1"/>
    </source>
</evidence>
<name>A0ABM0Y4T5_CAMSA</name>
<dbReference type="Proteomes" id="UP000694864">
    <property type="component" value="Chromosome 20"/>
</dbReference>
<proteinExistence type="predicted"/>
<feature type="compositionally biased region" description="Basic and acidic residues" evidence="2">
    <location>
        <begin position="247"/>
        <end position="259"/>
    </location>
</feature>
<reference evidence="3" key="1">
    <citation type="journal article" date="2014" name="Nat. Commun.">
        <title>The emerging biofuel crop Camelina sativa retains a highly undifferentiated hexaploid genome structure.</title>
        <authorList>
            <person name="Kagale S."/>
            <person name="Koh C."/>
            <person name="Nixon J."/>
            <person name="Bollina V."/>
            <person name="Clarke W.E."/>
            <person name="Tuteja R."/>
            <person name="Spillane C."/>
            <person name="Robinson S.J."/>
            <person name="Links M.G."/>
            <person name="Clarke C."/>
            <person name="Higgins E.E."/>
            <person name="Huebert T."/>
            <person name="Sharpe A.G."/>
            <person name="Parkin I.A."/>
        </authorList>
    </citation>
    <scope>NUCLEOTIDE SEQUENCE [LARGE SCALE GENOMIC DNA]</scope>
    <source>
        <strain evidence="3">cv. DH55</strain>
    </source>
</reference>
<sequence>MMLLDTASNCNFLNKDVDKGWDVVENLAQFDGHYNEEYDRSIRSTGEDNAKYKRDMKALNDKLDKLFNQQQHVHAILEEDQFQKQDGESYLTEDSNVQDREDMDHYGVNKYQYYISEYEPDLSPEEADRADDQAPAQELLINASLGAEPDDVPDDGDHMIHRVEVQMTYQPQLPQAEEGELEERFRATLNIQLEALAEHRGESEKIQTSRLRSRAVVARGKRPASEKAKKVAEREAEEEDQDTEEESHDREEEQRERTRLASRRLK</sequence>
<feature type="coiled-coil region" evidence="1">
    <location>
        <begin position="42"/>
        <end position="69"/>
    </location>
</feature>
<reference evidence="4" key="2">
    <citation type="submission" date="2025-08" db="UniProtKB">
        <authorList>
            <consortium name="RefSeq"/>
        </authorList>
    </citation>
    <scope>IDENTIFICATION</scope>
    <source>
        <tissue evidence="4">Leaf</tissue>
    </source>
</reference>